<evidence type="ECO:0000256" key="3">
    <source>
        <dbReference type="ARBA" id="ARBA00022448"/>
    </source>
</evidence>
<keyword evidence="7 8" id="KW-0472">Membrane</keyword>
<dbReference type="PANTHER" id="PTHR30472:SF1">
    <property type="entry name" value="FE(3+) DICITRATE TRANSPORT SYSTEM PERMEASE PROTEIN FECC-RELATED"/>
    <property type="match status" value="1"/>
</dbReference>
<evidence type="ECO:0000256" key="8">
    <source>
        <dbReference type="SAM" id="Phobius"/>
    </source>
</evidence>
<keyword evidence="10" id="KW-1185">Reference proteome</keyword>
<keyword evidence="4" id="KW-1003">Cell membrane</keyword>
<dbReference type="EMBL" id="JAWJZB010000007">
    <property type="protein sequence ID" value="MDV5088598.1"/>
    <property type="molecule type" value="Genomic_DNA"/>
</dbReference>
<protein>
    <submittedName>
        <fullName evidence="9">Iron chelate uptake ABC transporter family permease subunit</fullName>
    </submittedName>
</protein>
<feature type="transmembrane region" description="Helical" evidence="8">
    <location>
        <begin position="36"/>
        <end position="66"/>
    </location>
</feature>
<evidence type="ECO:0000256" key="1">
    <source>
        <dbReference type="ARBA" id="ARBA00004651"/>
    </source>
</evidence>
<keyword evidence="6 8" id="KW-1133">Transmembrane helix</keyword>
<evidence type="ECO:0000256" key="7">
    <source>
        <dbReference type="ARBA" id="ARBA00023136"/>
    </source>
</evidence>
<name>A0ABU3Z9K7_9FIRM</name>
<reference evidence="9 10" key="1">
    <citation type="submission" date="2023-10" db="EMBL/GenBank/DDBJ databases">
        <title>Veillonella sp. nov., isolated from a pig farm feces dump.</title>
        <authorList>
            <person name="Chang Y.-H."/>
        </authorList>
    </citation>
    <scope>NUCLEOTIDE SEQUENCE [LARGE SCALE GENOMIC DNA]</scope>
    <source>
        <strain evidence="9 10">YH-vei2233</strain>
    </source>
</reference>
<organism evidence="9 10">
    <name type="scientific">Veillonella absiana</name>
    <dbReference type="NCBI Taxonomy" id="3079305"/>
    <lineage>
        <taxon>Bacteria</taxon>
        <taxon>Bacillati</taxon>
        <taxon>Bacillota</taxon>
        <taxon>Negativicutes</taxon>
        <taxon>Veillonellales</taxon>
        <taxon>Veillonellaceae</taxon>
        <taxon>Veillonella</taxon>
    </lineage>
</organism>
<comment type="subcellular location">
    <subcellularLocation>
        <location evidence="1">Cell membrane</location>
        <topology evidence="1">Multi-pass membrane protein</topology>
    </subcellularLocation>
</comment>
<keyword evidence="3" id="KW-0813">Transport</keyword>
<evidence type="ECO:0000256" key="6">
    <source>
        <dbReference type="ARBA" id="ARBA00022989"/>
    </source>
</evidence>
<evidence type="ECO:0000313" key="9">
    <source>
        <dbReference type="EMBL" id="MDV5088598.1"/>
    </source>
</evidence>
<dbReference type="PANTHER" id="PTHR30472">
    <property type="entry name" value="FERRIC ENTEROBACTIN TRANSPORT SYSTEM PERMEASE PROTEIN"/>
    <property type="match status" value="1"/>
</dbReference>
<proteinExistence type="inferred from homology"/>
<evidence type="ECO:0000313" key="10">
    <source>
        <dbReference type="Proteomes" id="UP001272515"/>
    </source>
</evidence>
<comment type="caution">
    <text evidence="9">The sequence shown here is derived from an EMBL/GenBank/DDBJ whole genome shotgun (WGS) entry which is preliminary data.</text>
</comment>
<dbReference type="InterPro" id="IPR000522">
    <property type="entry name" value="ABC_transptr_permease_BtuC"/>
</dbReference>
<sequence length="131" mass="13673">MIGLLIAISISKSVTLLSFGEEVAIGLGSNLDRVRAFAGVTVLILSGSAVALAGPIGFVGLITPHIVRKMVGIDYRRVIPFSALVGTVIVVVADVLTRLVNPTYETPLGAITAIIGVPFFIYLANRRGGGR</sequence>
<feature type="transmembrane region" description="Helical" evidence="8">
    <location>
        <begin position="106"/>
        <end position="124"/>
    </location>
</feature>
<feature type="transmembrane region" description="Helical" evidence="8">
    <location>
        <begin position="78"/>
        <end position="100"/>
    </location>
</feature>
<dbReference type="SUPFAM" id="SSF81345">
    <property type="entry name" value="ABC transporter involved in vitamin B12 uptake, BtuC"/>
    <property type="match status" value="1"/>
</dbReference>
<dbReference type="Gene3D" id="1.10.3470.10">
    <property type="entry name" value="ABC transporter involved in vitamin B12 uptake, BtuC"/>
    <property type="match status" value="1"/>
</dbReference>
<dbReference type="Pfam" id="PF01032">
    <property type="entry name" value="FecCD"/>
    <property type="match status" value="1"/>
</dbReference>
<comment type="similarity">
    <text evidence="2">Belongs to the binding-protein-dependent transport system permease family. FecCD subfamily.</text>
</comment>
<dbReference type="InterPro" id="IPR037294">
    <property type="entry name" value="ABC_BtuC-like"/>
</dbReference>
<evidence type="ECO:0000256" key="4">
    <source>
        <dbReference type="ARBA" id="ARBA00022475"/>
    </source>
</evidence>
<evidence type="ECO:0000256" key="5">
    <source>
        <dbReference type="ARBA" id="ARBA00022692"/>
    </source>
</evidence>
<evidence type="ECO:0000256" key="2">
    <source>
        <dbReference type="ARBA" id="ARBA00007935"/>
    </source>
</evidence>
<dbReference type="Proteomes" id="UP001272515">
    <property type="component" value="Unassembled WGS sequence"/>
</dbReference>
<keyword evidence="5 8" id="KW-0812">Transmembrane</keyword>
<gene>
    <name evidence="9" type="ORF">RVY80_07060</name>
</gene>
<accession>A0ABU3Z9K7</accession>